<proteinExistence type="predicted"/>
<comment type="caution">
    <text evidence="2">The sequence shown here is derived from an EMBL/GenBank/DDBJ whole genome shotgun (WGS) entry which is preliminary data.</text>
</comment>
<dbReference type="AlphaFoldDB" id="A0A9W7L9S2"/>
<organism evidence="2 3">
    <name type="scientific">Triparma columacea</name>
    <dbReference type="NCBI Taxonomy" id="722753"/>
    <lineage>
        <taxon>Eukaryota</taxon>
        <taxon>Sar</taxon>
        <taxon>Stramenopiles</taxon>
        <taxon>Ochrophyta</taxon>
        <taxon>Bolidophyceae</taxon>
        <taxon>Parmales</taxon>
        <taxon>Triparmaceae</taxon>
        <taxon>Triparma</taxon>
    </lineage>
</organism>
<keyword evidence="3" id="KW-1185">Reference proteome</keyword>
<dbReference type="Proteomes" id="UP001165065">
    <property type="component" value="Unassembled WGS sequence"/>
</dbReference>
<evidence type="ECO:0000313" key="2">
    <source>
        <dbReference type="EMBL" id="GMI42877.1"/>
    </source>
</evidence>
<dbReference type="EMBL" id="BRYA01000183">
    <property type="protein sequence ID" value="GMI42877.1"/>
    <property type="molecule type" value="Genomic_DNA"/>
</dbReference>
<reference evidence="3" key="1">
    <citation type="journal article" date="2023" name="Commun. Biol.">
        <title>Genome analysis of Parmales, the sister group of diatoms, reveals the evolutionary specialization of diatoms from phago-mixotrophs to photoautotrophs.</title>
        <authorList>
            <person name="Ban H."/>
            <person name="Sato S."/>
            <person name="Yoshikawa S."/>
            <person name="Yamada K."/>
            <person name="Nakamura Y."/>
            <person name="Ichinomiya M."/>
            <person name="Sato N."/>
            <person name="Blanc-Mathieu R."/>
            <person name="Endo H."/>
            <person name="Kuwata A."/>
            <person name="Ogata H."/>
        </authorList>
    </citation>
    <scope>NUCLEOTIDE SEQUENCE [LARGE SCALE GENOMIC DNA]</scope>
</reference>
<accession>A0A9W7L9S2</accession>
<protein>
    <submittedName>
        <fullName evidence="2">Uncharacterized protein</fullName>
    </submittedName>
</protein>
<sequence>MPWSSYVYMTPINPLRRGGGDGGRVGMLENDKVGVGGREGDYTNDLEMDTNGDEATVETVGLFEVEDDFDEMEHVVDSHGLVGRVGGGWGENKNEEEREYKKVIEEVVVEGYSRDELPRPGRTKSNAGVKVRQDSQSDLWIIETLNALSTKPTAVAVRWSSRRPVVHEVEEGGRVRGGRKEEVWKRRIEEDWMERDEDVEGGGEGEKEEHDLMRALLKMKGRGRLGRRNMSE</sequence>
<gene>
    <name evidence="2" type="ORF">TrCOL_g12856</name>
</gene>
<feature type="region of interest" description="Disordered" evidence="1">
    <location>
        <begin position="30"/>
        <end position="49"/>
    </location>
</feature>
<evidence type="ECO:0000256" key="1">
    <source>
        <dbReference type="SAM" id="MobiDB-lite"/>
    </source>
</evidence>
<name>A0A9W7L9S2_9STRA</name>
<evidence type="ECO:0000313" key="3">
    <source>
        <dbReference type="Proteomes" id="UP001165065"/>
    </source>
</evidence>